<evidence type="ECO:0000256" key="1">
    <source>
        <dbReference type="ARBA" id="ARBA00004970"/>
    </source>
</evidence>
<dbReference type="Proteomes" id="UP000247922">
    <property type="component" value="Unassembled WGS sequence"/>
</dbReference>
<dbReference type="EC" id="3.1.3.15" evidence="3 8"/>
<dbReference type="InterPro" id="IPR004013">
    <property type="entry name" value="PHP_dom"/>
</dbReference>
<keyword evidence="11" id="KW-1185">Reference proteome</keyword>
<dbReference type="UniPathway" id="UPA00031">
    <property type="reaction ID" value="UER00013"/>
</dbReference>
<dbReference type="GO" id="GO:0000105">
    <property type="term" value="P:L-histidine biosynthetic process"/>
    <property type="evidence" value="ECO:0007669"/>
    <property type="project" value="UniProtKB-UniRule"/>
</dbReference>
<evidence type="ECO:0000256" key="8">
    <source>
        <dbReference type="RuleBase" id="RU366003"/>
    </source>
</evidence>
<proteinExistence type="inferred from homology"/>
<dbReference type="InterPro" id="IPR016195">
    <property type="entry name" value="Pol/histidinol_Pase-like"/>
</dbReference>
<keyword evidence="5 8" id="KW-0378">Hydrolase</keyword>
<comment type="catalytic activity">
    <reaction evidence="7 8">
        <text>L-histidinol phosphate + H2O = L-histidinol + phosphate</text>
        <dbReference type="Rhea" id="RHEA:14465"/>
        <dbReference type="ChEBI" id="CHEBI:15377"/>
        <dbReference type="ChEBI" id="CHEBI:43474"/>
        <dbReference type="ChEBI" id="CHEBI:57699"/>
        <dbReference type="ChEBI" id="CHEBI:57980"/>
        <dbReference type="EC" id="3.1.3.15"/>
    </reaction>
</comment>
<dbReference type="EMBL" id="QJJR01000004">
    <property type="protein sequence ID" value="PXW91853.1"/>
    <property type="molecule type" value="Genomic_DNA"/>
</dbReference>
<dbReference type="SUPFAM" id="SSF89550">
    <property type="entry name" value="PHP domain-like"/>
    <property type="match status" value="1"/>
</dbReference>
<dbReference type="RefSeq" id="WP_110251143.1">
    <property type="nucleotide sequence ID" value="NZ_QJJR01000004.1"/>
</dbReference>
<gene>
    <name evidence="10" type="ORF">DES38_104289</name>
</gene>
<dbReference type="PANTHER" id="PTHR21039">
    <property type="entry name" value="HISTIDINOL PHOSPHATASE-RELATED"/>
    <property type="match status" value="1"/>
</dbReference>
<evidence type="ECO:0000313" key="10">
    <source>
        <dbReference type="EMBL" id="PXW91853.1"/>
    </source>
</evidence>
<evidence type="ECO:0000256" key="4">
    <source>
        <dbReference type="ARBA" id="ARBA00022605"/>
    </source>
</evidence>
<evidence type="ECO:0000256" key="7">
    <source>
        <dbReference type="ARBA" id="ARBA00049158"/>
    </source>
</evidence>
<evidence type="ECO:0000256" key="5">
    <source>
        <dbReference type="ARBA" id="ARBA00022801"/>
    </source>
</evidence>
<dbReference type="GO" id="GO:0005737">
    <property type="term" value="C:cytoplasm"/>
    <property type="evidence" value="ECO:0007669"/>
    <property type="project" value="TreeGrafter"/>
</dbReference>
<organism evidence="10 11">
    <name type="scientific">Streptohalobacillus salinus</name>
    <dbReference type="NCBI Taxonomy" id="621096"/>
    <lineage>
        <taxon>Bacteria</taxon>
        <taxon>Bacillati</taxon>
        <taxon>Bacillota</taxon>
        <taxon>Bacilli</taxon>
        <taxon>Bacillales</taxon>
        <taxon>Bacillaceae</taxon>
        <taxon>Streptohalobacillus</taxon>
    </lineage>
</organism>
<dbReference type="CDD" id="cd12110">
    <property type="entry name" value="PHP_HisPPase_Hisj_like"/>
    <property type="match status" value="1"/>
</dbReference>
<comment type="similarity">
    <text evidence="2 8">Belongs to the PHP hydrolase family. HisK subfamily.</text>
</comment>
<evidence type="ECO:0000256" key="6">
    <source>
        <dbReference type="ARBA" id="ARBA00023102"/>
    </source>
</evidence>
<evidence type="ECO:0000259" key="9">
    <source>
        <dbReference type="Pfam" id="PF02811"/>
    </source>
</evidence>
<sequence length="271" mass="30556">MTNFGDYHVHTPFCPHGTTDAFEEYINTALMQGLKAISFTEHAPLPDGFIDPTPNKDSGMNVADVSAYISTLKQLKTKYADKITINIGFEVDYIEGFEEATSDFLNQFGEEIDDAILSVHMLKSPQGAYYCLDFSSDQFSELIDVFGDIDTVYQTYYATLLKSIKADLGPYKPNRIGHITLIEKFKRVYPNFKQYTNELNTILDEVMKRNYHLDLNTAGLYKPDCQTIYPNPVVVKSAIKRGIPLIPGSDSHEASTLSRGFDQIAHYLSEN</sequence>
<dbReference type="InterPro" id="IPR010140">
    <property type="entry name" value="Histidinol_P_phosphatase_HisJ"/>
</dbReference>
<keyword evidence="6 8" id="KW-0368">Histidine biosynthesis</keyword>
<reference evidence="10 11" key="1">
    <citation type="submission" date="2018-05" db="EMBL/GenBank/DDBJ databases">
        <title>Genomic Encyclopedia of Type Strains, Phase IV (KMG-IV): sequencing the most valuable type-strain genomes for metagenomic binning, comparative biology and taxonomic classification.</title>
        <authorList>
            <person name="Goeker M."/>
        </authorList>
    </citation>
    <scope>NUCLEOTIDE SEQUENCE [LARGE SCALE GENOMIC DNA]</scope>
    <source>
        <strain evidence="10 11">DSM 22440</strain>
    </source>
</reference>
<dbReference type="AlphaFoldDB" id="A0A2V3WBM1"/>
<name>A0A2V3WBM1_9BACI</name>
<keyword evidence="4 8" id="KW-0028">Amino-acid biosynthesis</keyword>
<protein>
    <recommendedName>
        <fullName evidence="3 8">Histidinol-phosphatase</fullName>
        <shortName evidence="8">HolPase</shortName>
        <ecNumber evidence="3 8">3.1.3.15</ecNumber>
    </recommendedName>
</protein>
<evidence type="ECO:0000256" key="3">
    <source>
        <dbReference type="ARBA" id="ARBA00013085"/>
    </source>
</evidence>
<accession>A0A2V3WBM1</accession>
<feature type="domain" description="PHP" evidence="9">
    <location>
        <begin position="6"/>
        <end position="218"/>
    </location>
</feature>
<dbReference type="Gene3D" id="3.20.20.140">
    <property type="entry name" value="Metal-dependent hydrolases"/>
    <property type="match status" value="1"/>
</dbReference>
<dbReference type="PANTHER" id="PTHR21039:SF0">
    <property type="entry name" value="HISTIDINOL-PHOSPHATASE"/>
    <property type="match status" value="1"/>
</dbReference>
<dbReference type="NCBIfam" id="NF005996">
    <property type="entry name" value="PRK08123.1"/>
    <property type="match status" value="1"/>
</dbReference>
<dbReference type="GO" id="GO:0004401">
    <property type="term" value="F:histidinol-phosphatase activity"/>
    <property type="evidence" value="ECO:0007669"/>
    <property type="project" value="UniProtKB-UniRule"/>
</dbReference>
<evidence type="ECO:0000313" key="11">
    <source>
        <dbReference type="Proteomes" id="UP000247922"/>
    </source>
</evidence>
<evidence type="ECO:0000256" key="2">
    <source>
        <dbReference type="ARBA" id="ARBA00009152"/>
    </source>
</evidence>
<dbReference type="OrthoDB" id="9775255at2"/>
<comment type="caution">
    <text evidence="10">The sequence shown here is derived from an EMBL/GenBank/DDBJ whole genome shotgun (WGS) entry which is preliminary data.</text>
</comment>
<comment type="pathway">
    <text evidence="1 8">Amino-acid biosynthesis; L-histidine biosynthesis; L-histidine from 5-phospho-alpha-D-ribose 1-diphosphate: step 8/9.</text>
</comment>
<dbReference type="NCBIfam" id="TIGR01856">
    <property type="entry name" value="hisJ_fam"/>
    <property type="match status" value="1"/>
</dbReference>
<dbReference type="Pfam" id="PF02811">
    <property type="entry name" value="PHP"/>
    <property type="match status" value="1"/>
</dbReference>